<dbReference type="InterPro" id="IPR020471">
    <property type="entry name" value="AKR"/>
</dbReference>
<keyword evidence="3 9" id="KW-0560">Oxidoreductase</keyword>
<comment type="similarity">
    <text evidence="1">Belongs to the aldo/keto reductase family.</text>
</comment>
<dbReference type="GO" id="GO:0016616">
    <property type="term" value="F:oxidoreductase activity, acting on the CH-OH group of donors, NAD or NADP as acceptor"/>
    <property type="evidence" value="ECO:0007669"/>
    <property type="project" value="UniProtKB-ARBA"/>
</dbReference>
<feature type="binding site" evidence="5">
    <location>
        <position position="133"/>
    </location>
    <ligand>
        <name>substrate</name>
    </ligand>
</feature>
<dbReference type="CDD" id="cd19071">
    <property type="entry name" value="AKR_AKR1-5-like"/>
    <property type="match status" value="1"/>
</dbReference>
<evidence type="ECO:0000256" key="6">
    <source>
        <dbReference type="PIRSR" id="PIRSR000097-3"/>
    </source>
</evidence>
<evidence type="ECO:0000256" key="2">
    <source>
        <dbReference type="ARBA" id="ARBA00022857"/>
    </source>
</evidence>
<dbReference type="EC" id="1.1.1.21" evidence="9"/>
<keyword evidence="2" id="KW-0521">NADP</keyword>
<feature type="domain" description="NADP-dependent oxidoreductase" evidence="8">
    <location>
        <begin position="47"/>
        <end position="285"/>
    </location>
</feature>
<sequence>MKHISRTIFAIVLALGMAIQTNAQEMNKVPTVKLNNGMEMPQLGVGTFLVKDDAAERVCHAIKVGFRLIDTAQGYGNEKEVGEGIRRCGIDRRELFITTKVNTTEMRNGIVRQSLDKSLANLGTDYIDLVLIHWPVKGHIKETWQILEEYVDKGKILSIGVSNFNPHHLDELLEYARIRPVVNQIEVEPYMTQHDVVGYTFRKGIQVEAWGPLGQGVTGVLDDPTIGEIAARHGKSAAQVILRWHMQRGLVTIPRCDNDAYTDENIRIFDFDLSPSEMEIITGLNRNQRANEKNDPDNFPW</sequence>
<name>A0A174U308_9BACE</name>
<evidence type="ECO:0000313" key="9">
    <source>
        <dbReference type="EMBL" id="CUQ14175.1"/>
    </source>
</evidence>
<feature type="signal peptide" evidence="7">
    <location>
        <begin position="1"/>
        <end position="23"/>
    </location>
</feature>
<dbReference type="FunFam" id="3.20.20.100:FF:000015">
    <property type="entry name" value="Oxidoreductase, aldo/keto reductase family"/>
    <property type="match status" value="1"/>
</dbReference>
<dbReference type="Pfam" id="PF00248">
    <property type="entry name" value="Aldo_ket_red"/>
    <property type="match status" value="1"/>
</dbReference>
<evidence type="ECO:0000313" key="12">
    <source>
        <dbReference type="Proteomes" id="UP000095725"/>
    </source>
</evidence>
<dbReference type="RefSeq" id="WP_055173857.1">
    <property type="nucleotide sequence ID" value="NZ_CP081920.1"/>
</dbReference>
<dbReference type="STRING" id="47678.ERS852494_04403"/>
<feature type="chain" id="PRO_5014252700" evidence="7">
    <location>
        <begin position="24"/>
        <end position="301"/>
    </location>
</feature>
<accession>A0A174U308</accession>
<dbReference type="PANTHER" id="PTHR43827:SF3">
    <property type="entry name" value="NADP-DEPENDENT OXIDOREDUCTASE DOMAIN-CONTAINING PROTEIN"/>
    <property type="match status" value="1"/>
</dbReference>
<feature type="site" description="Lowers pKa of active site Tyr" evidence="6">
    <location>
        <position position="100"/>
    </location>
</feature>
<dbReference type="EC" id="1.1.1.-" evidence="9"/>
<dbReference type="PANTHER" id="PTHR43827">
    <property type="entry name" value="2,5-DIKETO-D-GLUCONIC ACID REDUCTASE"/>
    <property type="match status" value="1"/>
</dbReference>
<dbReference type="EMBL" id="CZBL01000007">
    <property type="protein sequence ID" value="CUQ14175.1"/>
    <property type="molecule type" value="Genomic_DNA"/>
</dbReference>
<dbReference type="InterPro" id="IPR018170">
    <property type="entry name" value="Aldo/ket_reductase_CS"/>
</dbReference>
<evidence type="ECO:0000256" key="5">
    <source>
        <dbReference type="PIRSR" id="PIRSR000097-2"/>
    </source>
</evidence>
<dbReference type="SUPFAM" id="SSF51430">
    <property type="entry name" value="NAD(P)-linked oxidoreductase"/>
    <property type="match status" value="1"/>
</dbReference>
<proteinExistence type="inferred from homology"/>
<evidence type="ECO:0000259" key="8">
    <source>
        <dbReference type="Pfam" id="PF00248"/>
    </source>
</evidence>
<reference evidence="11 12" key="1">
    <citation type="submission" date="2015-09" db="EMBL/GenBank/DDBJ databases">
        <authorList>
            <consortium name="Pathogen Informatics"/>
        </authorList>
    </citation>
    <scope>NUCLEOTIDE SEQUENCE [LARGE SCALE GENOMIC DNA]</scope>
    <source>
        <strain evidence="10 11">2789STDY5834880</strain>
        <strain evidence="9 12">2789STDY5834946</strain>
    </source>
</reference>
<dbReference type="Proteomes" id="UP000095725">
    <property type="component" value="Unassembled WGS sequence"/>
</dbReference>
<evidence type="ECO:0000256" key="1">
    <source>
        <dbReference type="ARBA" id="ARBA00007905"/>
    </source>
</evidence>
<dbReference type="PROSITE" id="PS00798">
    <property type="entry name" value="ALDOKETO_REDUCTASE_1"/>
    <property type="match status" value="1"/>
</dbReference>
<organism evidence="9 12">
    <name type="scientific">Bacteroides caccae</name>
    <dbReference type="NCBI Taxonomy" id="47678"/>
    <lineage>
        <taxon>Bacteria</taxon>
        <taxon>Pseudomonadati</taxon>
        <taxon>Bacteroidota</taxon>
        <taxon>Bacteroidia</taxon>
        <taxon>Bacteroidales</taxon>
        <taxon>Bacteroidaceae</taxon>
        <taxon>Bacteroides</taxon>
    </lineage>
</organism>
<dbReference type="EMBL" id="CZAI01000020">
    <property type="protein sequence ID" value="CUQ23879.1"/>
    <property type="molecule type" value="Genomic_DNA"/>
</dbReference>
<evidence type="ECO:0000256" key="4">
    <source>
        <dbReference type="PIRSR" id="PIRSR000097-1"/>
    </source>
</evidence>
<gene>
    <name evidence="9" type="primary">yvgN</name>
    <name evidence="10" type="ORF">ERS852494_04403</name>
    <name evidence="9" type="ORF">ERS852558_01947</name>
</gene>
<evidence type="ECO:0000313" key="10">
    <source>
        <dbReference type="EMBL" id="CUQ23879.1"/>
    </source>
</evidence>
<keyword evidence="7" id="KW-0732">Signal</keyword>
<dbReference type="PIRSF" id="PIRSF000097">
    <property type="entry name" value="AKR"/>
    <property type="match status" value="1"/>
</dbReference>
<protein>
    <submittedName>
        <fullName evidence="9">Aldehyde reductase</fullName>
        <ecNumber evidence="9">1.1.1.-</ecNumber>
        <ecNumber evidence="9">1.1.1.21</ecNumber>
    </submittedName>
</protein>
<dbReference type="InterPro" id="IPR036812">
    <property type="entry name" value="NAD(P)_OxRdtase_dom_sf"/>
</dbReference>
<evidence type="ECO:0000256" key="7">
    <source>
        <dbReference type="SAM" id="SignalP"/>
    </source>
</evidence>
<dbReference type="PRINTS" id="PR00069">
    <property type="entry name" value="ALDKETRDTASE"/>
</dbReference>
<feature type="active site" description="Proton donor" evidence="4">
    <location>
        <position position="75"/>
    </location>
</feature>
<dbReference type="InterPro" id="IPR023210">
    <property type="entry name" value="NADP_OxRdtase_dom"/>
</dbReference>
<evidence type="ECO:0000313" key="11">
    <source>
        <dbReference type="Proteomes" id="UP000095657"/>
    </source>
</evidence>
<dbReference type="Proteomes" id="UP000095657">
    <property type="component" value="Unassembled WGS sequence"/>
</dbReference>
<dbReference type="AlphaFoldDB" id="A0A174U308"/>
<dbReference type="Gene3D" id="3.20.20.100">
    <property type="entry name" value="NADP-dependent oxidoreductase domain"/>
    <property type="match status" value="1"/>
</dbReference>
<evidence type="ECO:0000256" key="3">
    <source>
        <dbReference type="ARBA" id="ARBA00023002"/>
    </source>
</evidence>